<dbReference type="AlphaFoldDB" id="A0A6J7NES6"/>
<name>A0A6J7NES6_9ZZZZ</name>
<organism evidence="1">
    <name type="scientific">freshwater metagenome</name>
    <dbReference type="NCBI Taxonomy" id="449393"/>
    <lineage>
        <taxon>unclassified sequences</taxon>
        <taxon>metagenomes</taxon>
        <taxon>ecological metagenomes</taxon>
    </lineage>
</organism>
<accession>A0A6J7NES6</accession>
<gene>
    <name evidence="1" type="ORF">UFOPK4020_00302</name>
</gene>
<evidence type="ECO:0000313" key="1">
    <source>
        <dbReference type="EMBL" id="CAB4991910.1"/>
    </source>
</evidence>
<sequence>MPADSAEASHVTIGAIHFGERRSRSASVSGAGPRFSVIRVSATGATAFTVTP</sequence>
<protein>
    <submittedName>
        <fullName evidence="1">Unannotated protein</fullName>
    </submittedName>
</protein>
<reference evidence="1" key="1">
    <citation type="submission" date="2020-05" db="EMBL/GenBank/DDBJ databases">
        <authorList>
            <person name="Chiriac C."/>
            <person name="Salcher M."/>
            <person name="Ghai R."/>
            <person name="Kavagutti S V."/>
        </authorList>
    </citation>
    <scope>NUCLEOTIDE SEQUENCE</scope>
</reference>
<dbReference type="EMBL" id="CAFBOV010000039">
    <property type="protein sequence ID" value="CAB4991910.1"/>
    <property type="molecule type" value="Genomic_DNA"/>
</dbReference>
<proteinExistence type="predicted"/>